<name>A0A0F6W977_9BACT</name>
<organism evidence="6 7">
    <name type="scientific">Sandaracinus amylolyticus</name>
    <dbReference type="NCBI Taxonomy" id="927083"/>
    <lineage>
        <taxon>Bacteria</taxon>
        <taxon>Pseudomonadati</taxon>
        <taxon>Myxococcota</taxon>
        <taxon>Polyangia</taxon>
        <taxon>Polyangiales</taxon>
        <taxon>Sandaracinaceae</taxon>
        <taxon>Sandaracinus</taxon>
    </lineage>
</organism>
<dbReference type="InterPro" id="IPR028974">
    <property type="entry name" value="TSP_type-3_rpt"/>
</dbReference>
<feature type="compositionally biased region" description="Acidic residues" evidence="5">
    <location>
        <begin position="84"/>
        <end position="96"/>
    </location>
</feature>
<dbReference type="Proteomes" id="UP000034883">
    <property type="component" value="Chromosome"/>
</dbReference>
<dbReference type="InterPro" id="IPR059100">
    <property type="entry name" value="TSP3_bac"/>
</dbReference>
<dbReference type="SUPFAM" id="SSF103647">
    <property type="entry name" value="TSP type-3 repeat"/>
    <property type="match status" value="1"/>
</dbReference>
<dbReference type="InterPro" id="IPR036465">
    <property type="entry name" value="vWFA_dom_sf"/>
</dbReference>
<evidence type="ECO:0000313" key="7">
    <source>
        <dbReference type="Proteomes" id="UP000034883"/>
    </source>
</evidence>
<evidence type="ECO:0000256" key="4">
    <source>
        <dbReference type="ARBA" id="ARBA00022837"/>
    </source>
</evidence>
<sequence>MKRTLIIGAALALAGAVGLGCTPGRSGPDNGGRTRGDGGGLGLPDGFVSGCDDETDTDGDGIADAREGSTSDTDGDGTSNHLDDDSDGDGILDSEETTSGNVCAPTDSDLDGIPNAFDTDSDNDGLTDREERMAGSDATRPDSDGDGIDDLTETAAGSSPTDGSSVPPEGTLYVTVPYHPPTGPAGEHPRREFEFQTRLRSADIVFLVDTTGSMSGTVSSVQSELQSRIIPGIVTALGADGDARYALASHGDFGPGTGPDDDGALTIWHNLSRDAASVQGATSRLATDFGGDEPESQVPAMYALLNGEAGASYQSESPYATSGPAHPDAPKTPTRVVNTLVDCPGVGPDDPRPYGWGCFIEGRVPIIVLMSDATMHNGSGSRQDYSVSPAPPTYDQLVAEMQRRGAIFVGVSVGGQRGTAEYRALAMATNSLRGDGSPLVFEGEQSETSNLVVQGLTEIIGESRQDITTDTVPDAAETRLPAGFDTTDFIKAIRPVRGIPEMPAGYDRRDETTFYNVAPDTRVVFEADFYNDFQPGGATAQVFRATIRTLGRARSVVDSREVFMVVPAEGGGGPI</sequence>
<evidence type="ECO:0000313" key="6">
    <source>
        <dbReference type="EMBL" id="AKF10687.1"/>
    </source>
</evidence>
<feature type="region of interest" description="Disordered" evidence="5">
    <location>
        <begin position="21"/>
        <end position="172"/>
    </location>
</feature>
<keyword evidence="7" id="KW-1185">Reference proteome</keyword>
<comment type="subcellular location">
    <subcellularLocation>
        <location evidence="1">Secreted</location>
    </subcellularLocation>
</comment>
<evidence type="ECO:0000256" key="5">
    <source>
        <dbReference type="SAM" id="MobiDB-lite"/>
    </source>
</evidence>
<dbReference type="PROSITE" id="PS51257">
    <property type="entry name" value="PROKAR_LIPOPROTEIN"/>
    <property type="match status" value="1"/>
</dbReference>
<feature type="compositionally biased region" description="Polar residues" evidence="5">
    <location>
        <begin position="155"/>
        <end position="164"/>
    </location>
</feature>
<dbReference type="GO" id="GO:0005509">
    <property type="term" value="F:calcium ion binding"/>
    <property type="evidence" value="ECO:0007669"/>
    <property type="project" value="InterPro"/>
</dbReference>
<dbReference type="SUPFAM" id="SSF53300">
    <property type="entry name" value="vWA-like"/>
    <property type="match status" value="1"/>
</dbReference>
<protein>
    <submittedName>
        <fullName evidence="6">Internalin</fullName>
    </submittedName>
</protein>
<dbReference type="EMBL" id="CP011125">
    <property type="protein sequence ID" value="AKF10687.1"/>
    <property type="molecule type" value="Genomic_DNA"/>
</dbReference>
<evidence type="ECO:0000256" key="3">
    <source>
        <dbReference type="ARBA" id="ARBA00022729"/>
    </source>
</evidence>
<accession>A0A0F6W977</accession>
<feature type="compositionally biased region" description="Basic and acidic residues" evidence="5">
    <location>
        <begin position="126"/>
        <end position="143"/>
    </location>
</feature>
<reference evidence="6 7" key="1">
    <citation type="submission" date="2015-03" db="EMBL/GenBank/DDBJ databases">
        <title>Genome assembly of Sandaracinus amylolyticus DSM 53668.</title>
        <authorList>
            <person name="Sharma G."/>
            <person name="Subramanian S."/>
        </authorList>
    </citation>
    <scope>NUCLEOTIDE SEQUENCE [LARGE SCALE GENOMIC DNA]</scope>
    <source>
        <strain evidence="6 7">DSM 53668</strain>
    </source>
</reference>
<dbReference type="STRING" id="927083.DB32_007836"/>
<dbReference type="Gene3D" id="3.40.50.410">
    <property type="entry name" value="von Willebrand factor, type A domain"/>
    <property type="match status" value="1"/>
</dbReference>
<evidence type="ECO:0000256" key="1">
    <source>
        <dbReference type="ARBA" id="ARBA00004613"/>
    </source>
</evidence>
<keyword evidence="2" id="KW-0964">Secreted</keyword>
<keyword evidence="3" id="KW-0732">Signal</keyword>
<gene>
    <name evidence="6" type="ORF">DB32_007836</name>
</gene>
<dbReference type="Gene3D" id="4.10.1080.10">
    <property type="entry name" value="TSP type-3 repeat"/>
    <property type="match status" value="1"/>
</dbReference>
<feature type="compositionally biased region" description="Acidic residues" evidence="5">
    <location>
        <begin position="51"/>
        <end position="61"/>
    </location>
</feature>
<keyword evidence="4" id="KW-0106">Calcium</keyword>
<feature type="compositionally biased region" description="Low complexity" evidence="5">
    <location>
        <begin position="70"/>
        <end position="79"/>
    </location>
</feature>
<dbReference type="Pfam" id="PF18884">
    <property type="entry name" value="TSP3_bac"/>
    <property type="match status" value="3"/>
</dbReference>
<evidence type="ECO:0000256" key="2">
    <source>
        <dbReference type="ARBA" id="ARBA00022525"/>
    </source>
</evidence>
<dbReference type="AlphaFoldDB" id="A0A0F6W977"/>
<dbReference type="OrthoDB" id="5488153at2"/>
<dbReference type="RefSeq" id="WP_053237634.1">
    <property type="nucleotide sequence ID" value="NZ_CP011125.1"/>
</dbReference>
<proteinExistence type="predicted"/>
<dbReference type="KEGG" id="samy:DB32_007836"/>